<gene>
    <name evidence="1" type="ORF">M378DRAFT_673945</name>
</gene>
<dbReference type="HOGENOM" id="CLU_1447300_0_0_1"/>
<dbReference type="EMBL" id="KN818260">
    <property type="protein sequence ID" value="KIL63302.1"/>
    <property type="molecule type" value="Genomic_DNA"/>
</dbReference>
<accession>A0A0C2WNV5</accession>
<dbReference type="AlphaFoldDB" id="A0A0C2WNV5"/>
<organism evidence="1 2">
    <name type="scientific">Amanita muscaria (strain Koide BX008)</name>
    <dbReference type="NCBI Taxonomy" id="946122"/>
    <lineage>
        <taxon>Eukaryota</taxon>
        <taxon>Fungi</taxon>
        <taxon>Dikarya</taxon>
        <taxon>Basidiomycota</taxon>
        <taxon>Agaricomycotina</taxon>
        <taxon>Agaricomycetes</taxon>
        <taxon>Agaricomycetidae</taxon>
        <taxon>Agaricales</taxon>
        <taxon>Pluteineae</taxon>
        <taxon>Amanitaceae</taxon>
        <taxon>Amanita</taxon>
    </lineage>
</organism>
<evidence type="ECO:0000313" key="1">
    <source>
        <dbReference type="EMBL" id="KIL63302.1"/>
    </source>
</evidence>
<dbReference type="Proteomes" id="UP000054549">
    <property type="component" value="Unassembled WGS sequence"/>
</dbReference>
<proteinExistence type="predicted"/>
<dbReference type="InParanoid" id="A0A0C2WNV5"/>
<evidence type="ECO:0000313" key="2">
    <source>
        <dbReference type="Proteomes" id="UP000054549"/>
    </source>
</evidence>
<protein>
    <submittedName>
        <fullName evidence="1">Uncharacterized protein</fullName>
    </submittedName>
</protein>
<keyword evidence="2" id="KW-1185">Reference proteome</keyword>
<name>A0A0C2WNV5_AMAMK</name>
<reference evidence="1 2" key="1">
    <citation type="submission" date="2014-04" db="EMBL/GenBank/DDBJ databases">
        <title>Evolutionary Origins and Diversification of the Mycorrhizal Mutualists.</title>
        <authorList>
            <consortium name="DOE Joint Genome Institute"/>
            <consortium name="Mycorrhizal Genomics Consortium"/>
            <person name="Kohler A."/>
            <person name="Kuo A."/>
            <person name="Nagy L.G."/>
            <person name="Floudas D."/>
            <person name="Copeland A."/>
            <person name="Barry K.W."/>
            <person name="Cichocki N."/>
            <person name="Veneault-Fourrey C."/>
            <person name="LaButti K."/>
            <person name="Lindquist E.A."/>
            <person name="Lipzen A."/>
            <person name="Lundell T."/>
            <person name="Morin E."/>
            <person name="Murat C."/>
            <person name="Riley R."/>
            <person name="Ohm R."/>
            <person name="Sun H."/>
            <person name="Tunlid A."/>
            <person name="Henrissat B."/>
            <person name="Grigoriev I.V."/>
            <person name="Hibbett D.S."/>
            <person name="Martin F."/>
        </authorList>
    </citation>
    <scope>NUCLEOTIDE SEQUENCE [LARGE SCALE GENOMIC DNA]</scope>
    <source>
        <strain evidence="1 2">Koide BX008</strain>
    </source>
</reference>
<sequence>MVYKSEGCCVQIVVSRNLPPTRRNSDDTYLSLSHHLERRGRHLGEMPHKLLKCLAFCLLQERTLRFQVSTDQNNYRRIEKGFSQFHDVAFFQVVMIKIATRTTSTAIPMSKDDTLGSLLFRTRSAWATISMALAWALLDVTIVVLPPDKVAVGEIEMPPGRRIQLRTNKELKIATEPLLAPTRLSAG</sequence>